<protein>
    <submittedName>
        <fullName evidence="1">Magnesium chelatase</fullName>
    </submittedName>
</protein>
<name>A0A7Y2H1D7_UNCEI</name>
<organism evidence="1 2">
    <name type="scientific">Eiseniibacteriota bacterium</name>
    <dbReference type="NCBI Taxonomy" id="2212470"/>
    <lineage>
        <taxon>Bacteria</taxon>
        <taxon>Candidatus Eiseniibacteriota</taxon>
    </lineage>
</organism>
<reference evidence="1 2" key="1">
    <citation type="submission" date="2020-03" db="EMBL/GenBank/DDBJ databases">
        <title>Metabolic flexibility allows generalist bacteria to become dominant in a frequently disturbed ecosystem.</title>
        <authorList>
            <person name="Chen Y.-J."/>
            <person name="Leung P.M."/>
            <person name="Bay S.K."/>
            <person name="Hugenholtz P."/>
            <person name="Kessler A.J."/>
            <person name="Shelley G."/>
            <person name="Waite D.W."/>
            <person name="Cook P.L."/>
            <person name="Greening C."/>
        </authorList>
    </citation>
    <scope>NUCLEOTIDE SEQUENCE [LARGE SCALE GENOMIC DNA]</scope>
    <source>
        <strain evidence="1">SS_bin_28</strain>
    </source>
</reference>
<dbReference type="AlphaFoldDB" id="A0A7Y2H1D7"/>
<gene>
    <name evidence="1" type="ORF">HKN21_02165</name>
</gene>
<dbReference type="InterPro" id="IPR014721">
    <property type="entry name" value="Ribsml_uS5_D2-typ_fold_subgr"/>
</dbReference>
<proteinExistence type="predicted"/>
<dbReference type="InterPro" id="IPR020568">
    <property type="entry name" value="Ribosomal_Su5_D2-typ_SF"/>
</dbReference>
<dbReference type="Proteomes" id="UP000547674">
    <property type="component" value="Unassembled WGS sequence"/>
</dbReference>
<sequence length="194" mass="21187">MLSRVRTVTFWGLEVFPVTVETDIGRGLPKTLIVGLPDNTIRESQERLLSAFKHSGVDLPDGRITINLAPSDLRKTGSHFDLPLAVGLALASGRTPAFEVSDTLFLGELGLDGRLQPVAGVLQAATWARDQNIRRLVVPFENAKEAEHSGLEILPVSDLDGLFELLWRGVAPEIETSKLDISHHQVSPVPDLNE</sequence>
<accession>A0A7Y2H1D7</accession>
<dbReference type="SUPFAM" id="SSF54211">
    <property type="entry name" value="Ribosomal protein S5 domain 2-like"/>
    <property type="match status" value="1"/>
</dbReference>
<dbReference type="EMBL" id="JABDJR010000073">
    <property type="protein sequence ID" value="NNF05543.1"/>
    <property type="molecule type" value="Genomic_DNA"/>
</dbReference>
<dbReference type="Gene3D" id="3.30.230.10">
    <property type="match status" value="1"/>
</dbReference>
<dbReference type="Pfam" id="PF13541">
    <property type="entry name" value="ChlI"/>
    <property type="match status" value="1"/>
</dbReference>
<feature type="non-terminal residue" evidence="1">
    <location>
        <position position="194"/>
    </location>
</feature>
<evidence type="ECO:0000313" key="1">
    <source>
        <dbReference type="EMBL" id="NNF05543.1"/>
    </source>
</evidence>
<comment type="caution">
    <text evidence="1">The sequence shown here is derived from an EMBL/GenBank/DDBJ whole genome shotgun (WGS) entry which is preliminary data.</text>
</comment>
<evidence type="ECO:0000313" key="2">
    <source>
        <dbReference type="Proteomes" id="UP000547674"/>
    </source>
</evidence>